<feature type="domain" description="MlaB-like STAS" evidence="1">
    <location>
        <begin position="19"/>
        <end position="95"/>
    </location>
</feature>
<dbReference type="SUPFAM" id="SSF52091">
    <property type="entry name" value="SpoIIaa-like"/>
    <property type="match status" value="1"/>
</dbReference>
<accession>A0ABT3A7T2</accession>
<evidence type="ECO:0000313" key="2">
    <source>
        <dbReference type="EMBL" id="MCV2884738.1"/>
    </source>
</evidence>
<dbReference type="RefSeq" id="WP_263712024.1">
    <property type="nucleotide sequence ID" value="NZ_JAOWKX010000004.1"/>
</dbReference>
<dbReference type="Proteomes" id="UP001652504">
    <property type="component" value="Unassembled WGS sequence"/>
</dbReference>
<organism evidence="2 3">
    <name type="scientific">Fluctibacter corallii</name>
    <dbReference type="NCBI Taxonomy" id="2984329"/>
    <lineage>
        <taxon>Bacteria</taxon>
        <taxon>Pseudomonadati</taxon>
        <taxon>Pseudomonadota</taxon>
        <taxon>Gammaproteobacteria</taxon>
        <taxon>Alteromonadales</taxon>
        <taxon>Alteromonadaceae</taxon>
        <taxon>Fluctibacter</taxon>
    </lineage>
</organism>
<comment type="caution">
    <text evidence="2">The sequence shown here is derived from an EMBL/GenBank/DDBJ whole genome shotgun (WGS) entry which is preliminary data.</text>
</comment>
<gene>
    <name evidence="2" type="ORF">OE749_08520</name>
</gene>
<dbReference type="InterPro" id="IPR036513">
    <property type="entry name" value="STAS_dom_sf"/>
</dbReference>
<evidence type="ECO:0000259" key="1">
    <source>
        <dbReference type="Pfam" id="PF13466"/>
    </source>
</evidence>
<dbReference type="InterPro" id="IPR058548">
    <property type="entry name" value="MlaB-like_STAS"/>
</dbReference>
<name>A0ABT3A7T2_9ALTE</name>
<proteinExistence type="predicted"/>
<keyword evidence="3" id="KW-1185">Reference proteome</keyword>
<dbReference type="EMBL" id="JAOWKX010000004">
    <property type="protein sequence ID" value="MCV2884738.1"/>
    <property type="molecule type" value="Genomic_DNA"/>
</dbReference>
<sequence>MSDPSVILKEHSEQTEIILQGELELESAEQLKSALVHALDLAQPIQINVASVEDCHISSLQLLASLMKHRTSSSPLCQLEGDSEAFLRAVNLSGLGHILYGEQNEASDSVTPIASATNGESDG</sequence>
<dbReference type="Pfam" id="PF13466">
    <property type="entry name" value="STAS_2"/>
    <property type="match status" value="1"/>
</dbReference>
<reference evidence="2 3" key="1">
    <citation type="submission" date="2022-10" db="EMBL/GenBank/DDBJ databases">
        <title>Aestuariibacter sp. AA17 isolated from Montipora capitata coral fragment.</title>
        <authorList>
            <person name="Emsley S.A."/>
            <person name="Pfannmuller K.M."/>
            <person name="Loughran R.M."/>
            <person name="Shlafstein M."/>
            <person name="Papke E."/>
            <person name="Saw J.H."/>
            <person name="Ushijima B."/>
            <person name="Videau P."/>
        </authorList>
    </citation>
    <scope>NUCLEOTIDE SEQUENCE [LARGE SCALE GENOMIC DNA]</scope>
    <source>
        <strain evidence="2 3">AA17</strain>
    </source>
</reference>
<evidence type="ECO:0000313" key="3">
    <source>
        <dbReference type="Proteomes" id="UP001652504"/>
    </source>
</evidence>
<dbReference type="Gene3D" id="3.30.750.24">
    <property type="entry name" value="STAS domain"/>
    <property type="match status" value="1"/>
</dbReference>
<protein>
    <submittedName>
        <fullName evidence="2">STAS domain-containing protein</fullName>
    </submittedName>
</protein>